<evidence type="ECO:0000256" key="12">
    <source>
        <dbReference type="SAM" id="Phobius"/>
    </source>
</evidence>
<dbReference type="InterPro" id="IPR005543">
    <property type="entry name" value="PASTA_dom"/>
</dbReference>
<dbReference type="FunFam" id="1.10.510.10:FF:000021">
    <property type="entry name" value="Serine/threonine protein kinase"/>
    <property type="match status" value="1"/>
</dbReference>
<feature type="transmembrane region" description="Helical" evidence="12">
    <location>
        <begin position="345"/>
        <end position="368"/>
    </location>
</feature>
<dbReference type="Pfam" id="PF00069">
    <property type="entry name" value="Pkinase"/>
    <property type="match status" value="1"/>
</dbReference>
<dbReference type="STRING" id="1121324.CLIT_23c03070"/>
<evidence type="ECO:0000256" key="8">
    <source>
        <dbReference type="ARBA" id="ARBA00048679"/>
    </source>
</evidence>
<dbReference type="CDD" id="cd06577">
    <property type="entry name" value="PASTA_pknB"/>
    <property type="match status" value="3"/>
</dbReference>
<keyword evidence="5 15" id="KW-0418">Kinase</keyword>
<sequence length="673" mass="75428">MLGKVLGNRYEILEKIGDGGMAFVYKARCRLLNRIVAVKVLRSEFVEDEEFLEKFKNEAQSAASLTQQNIVNIYDVGQDEEVHYIVMEYVEGKSLRDIIKGSKRIGEEQAIEIARQIALALSQAHKKHIIHRDIKPHNILVKEDGTVKVVDFGIAKAVTSSTVTNMGSVIGSVHYFSPEQAKGRYVDERSDLYSLGIVMYEMLVGRVPFKGDSPVNIALQHINEEVTFPDFIKNEVSEDVKKLILKLTQKNQSRRYFTADELIKDMDLIKKNVSPNFIQPSYEDFKTQKIENLGEAIEKAEQQREIIIERHSEDMGITRSEDFQTEKDMGEQDMPKKSGKGHKKLIMMLAIVLGFVASVGFTAGGFYIKEMLKPKEYSLPKLESMKFEDAKKMLEEKKIKLSIRREENSNEVLKDHIISQEPQAGTTVKEGFEVTVVVSKGGKLSQVPNLEGKKLGDLTGILSEANFEEGVVTFEFNDKPEGTILSQKPRALSKLEEGSSIDVVVSKGQEVKLVIVPQLVGVSFEDAKKLMGDLRLGDVTYDEDKSQPDGVVLKQSLSAGEKTEENKSMNLVVNKLKSQDETAGETQSSGDRAKQEDQVKRNLSIKLPEDKGNIRVVVKETYDSQTKTVYDKEIKVNETNGLLIVPIRGKSGTTKAYQITIDGSSYYDGDVSF</sequence>
<evidence type="ECO:0000256" key="11">
    <source>
        <dbReference type="SAM" id="MobiDB-lite"/>
    </source>
</evidence>
<dbReference type="InterPro" id="IPR011009">
    <property type="entry name" value="Kinase-like_dom_sf"/>
</dbReference>
<dbReference type="Gene3D" id="3.30.200.20">
    <property type="entry name" value="Phosphorylase Kinase, domain 1"/>
    <property type="match status" value="1"/>
</dbReference>
<dbReference type="GO" id="GO:0005524">
    <property type="term" value="F:ATP binding"/>
    <property type="evidence" value="ECO:0007669"/>
    <property type="project" value="UniProtKB-UniRule"/>
</dbReference>
<feature type="binding site" evidence="9">
    <location>
        <position position="39"/>
    </location>
    <ligand>
        <name>ATP</name>
        <dbReference type="ChEBI" id="CHEBI:30616"/>
    </ligand>
</feature>
<dbReference type="RefSeq" id="WP_038267819.1">
    <property type="nucleotide sequence ID" value="NZ_FSRH01000003.1"/>
</dbReference>
<dbReference type="SMART" id="SM00220">
    <property type="entry name" value="S_TKc"/>
    <property type="match status" value="1"/>
</dbReference>
<feature type="domain" description="PASTA" evidence="14">
    <location>
        <begin position="441"/>
        <end position="507"/>
    </location>
</feature>
<dbReference type="EMBL" id="JJMM01000026">
    <property type="protein sequence ID" value="KDR94035.1"/>
    <property type="molecule type" value="Genomic_DNA"/>
</dbReference>
<dbReference type="GO" id="GO:0004674">
    <property type="term" value="F:protein serine/threonine kinase activity"/>
    <property type="evidence" value="ECO:0007669"/>
    <property type="project" value="UniProtKB-KW"/>
</dbReference>
<dbReference type="InterPro" id="IPR008271">
    <property type="entry name" value="Ser/Thr_kinase_AS"/>
</dbReference>
<evidence type="ECO:0000256" key="6">
    <source>
        <dbReference type="ARBA" id="ARBA00022840"/>
    </source>
</evidence>
<keyword evidence="12" id="KW-1133">Transmembrane helix</keyword>
<comment type="catalytic activity">
    <reaction evidence="7">
        <text>L-threonyl-[protein] + ATP = O-phospho-L-threonyl-[protein] + ADP + H(+)</text>
        <dbReference type="Rhea" id="RHEA:46608"/>
        <dbReference type="Rhea" id="RHEA-COMP:11060"/>
        <dbReference type="Rhea" id="RHEA-COMP:11605"/>
        <dbReference type="ChEBI" id="CHEBI:15378"/>
        <dbReference type="ChEBI" id="CHEBI:30013"/>
        <dbReference type="ChEBI" id="CHEBI:30616"/>
        <dbReference type="ChEBI" id="CHEBI:61977"/>
        <dbReference type="ChEBI" id="CHEBI:456216"/>
        <dbReference type="EC" id="2.7.11.1"/>
    </reaction>
</comment>
<dbReference type="EC" id="2.7.11.1" evidence="1"/>
<keyword evidence="6 9" id="KW-0067">ATP-binding</keyword>
<comment type="catalytic activity">
    <reaction evidence="8">
        <text>L-seryl-[protein] + ATP = O-phospho-L-seryl-[protein] + ADP + H(+)</text>
        <dbReference type="Rhea" id="RHEA:17989"/>
        <dbReference type="Rhea" id="RHEA-COMP:9863"/>
        <dbReference type="Rhea" id="RHEA-COMP:11604"/>
        <dbReference type="ChEBI" id="CHEBI:15378"/>
        <dbReference type="ChEBI" id="CHEBI:29999"/>
        <dbReference type="ChEBI" id="CHEBI:30616"/>
        <dbReference type="ChEBI" id="CHEBI:83421"/>
        <dbReference type="ChEBI" id="CHEBI:456216"/>
        <dbReference type="EC" id="2.7.11.1"/>
    </reaction>
</comment>
<keyword evidence="12" id="KW-0472">Membrane</keyword>
<gene>
    <name evidence="15" type="ORF">CLIT_23c03070</name>
</gene>
<evidence type="ECO:0000259" key="14">
    <source>
        <dbReference type="PROSITE" id="PS51178"/>
    </source>
</evidence>
<dbReference type="Pfam" id="PF03793">
    <property type="entry name" value="PASTA"/>
    <property type="match status" value="3"/>
</dbReference>
<dbReference type="PROSITE" id="PS51178">
    <property type="entry name" value="PASTA"/>
    <property type="match status" value="3"/>
</dbReference>
<evidence type="ECO:0000256" key="3">
    <source>
        <dbReference type="ARBA" id="ARBA00022679"/>
    </source>
</evidence>
<feature type="coiled-coil region" evidence="10">
    <location>
        <begin position="283"/>
        <end position="310"/>
    </location>
</feature>
<reference evidence="15 16" key="1">
    <citation type="submission" date="2014-03" db="EMBL/GenBank/DDBJ databases">
        <title>Genome sequence of Clostridium litorale W6, DSM 5388.</title>
        <authorList>
            <person name="Poehlein A."/>
            <person name="Jagirdar A."/>
            <person name="Khonsari B."/>
            <person name="Chibani C.M."/>
            <person name="Gutierrez Gutierrez D.A."/>
            <person name="Davydova E."/>
            <person name="Alghaithi H.S."/>
            <person name="Nair K.P."/>
            <person name="Dhamotharan K."/>
            <person name="Chandran L."/>
            <person name="G W."/>
            <person name="Daniel R."/>
        </authorList>
    </citation>
    <scope>NUCLEOTIDE SEQUENCE [LARGE SCALE GENOMIC DNA]</scope>
    <source>
        <strain evidence="15 16">W6</strain>
    </source>
</reference>
<dbReference type="PROSITE" id="PS50011">
    <property type="entry name" value="PROTEIN_KINASE_DOM"/>
    <property type="match status" value="1"/>
</dbReference>
<evidence type="ECO:0000313" key="15">
    <source>
        <dbReference type="EMBL" id="KDR94035.1"/>
    </source>
</evidence>
<keyword evidence="2" id="KW-0723">Serine/threonine-protein kinase</keyword>
<evidence type="ECO:0000256" key="7">
    <source>
        <dbReference type="ARBA" id="ARBA00047899"/>
    </source>
</evidence>
<dbReference type="GO" id="GO:0106310">
    <property type="term" value="F:protein serine kinase activity"/>
    <property type="evidence" value="ECO:0007669"/>
    <property type="project" value="RHEA"/>
</dbReference>
<evidence type="ECO:0000256" key="5">
    <source>
        <dbReference type="ARBA" id="ARBA00022777"/>
    </source>
</evidence>
<dbReference type="CDD" id="cd14014">
    <property type="entry name" value="STKc_PknB_like"/>
    <property type="match status" value="1"/>
</dbReference>
<protein>
    <recommendedName>
        <fullName evidence="1">non-specific serine/threonine protein kinase</fullName>
        <ecNumber evidence="1">2.7.11.1</ecNumber>
    </recommendedName>
</protein>
<keyword evidence="16" id="KW-1185">Reference proteome</keyword>
<keyword evidence="3 15" id="KW-0808">Transferase</keyword>
<dbReference type="PANTHER" id="PTHR43289">
    <property type="entry name" value="MITOGEN-ACTIVATED PROTEIN KINASE KINASE KINASE 20-RELATED"/>
    <property type="match status" value="1"/>
</dbReference>
<dbReference type="NCBIfam" id="NF033483">
    <property type="entry name" value="PknB_PASTA_kin"/>
    <property type="match status" value="1"/>
</dbReference>
<proteinExistence type="predicted"/>
<dbReference type="AlphaFoldDB" id="A0A069RCR5"/>
<feature type="domain" description="PASTA" evidence="14">
    <location>
        <begin position="373"/>
        <end position="440"/>
    </location>
</feature>
<dbReference type="Gene3D" id="3.30.10.20">
    <property type="match status" value="3"/>
</dbReference>
<keyword evidence="12" id="KW-0812">Transmembrane</keyword>
<accession>A0A069RCR5</accession>
<organism evidence="15 16">
    <name type="scientific">Peptoclostridium litorale DSM 5388</name>
    <dbReference type="NCBI Taxonomy" id="1121324"/>
    <lineage>
        <taxon>Bacteria</taxon>
        <taxon>Bacillati</taxon>
        <taxon>Bacillota</taxon>
        <taxon>Clostridia</taxon>
        <taxon>Peptostreptococcales</taxon>
        <taxon>Peptoclostridiaceae</taxon>
        <taxon>Peptoclostridium</taxon>
    </lineage>
</organism>
<evidence type="ECO:0000256" key="10">
    <source>
        <dbReference type="SAM" id="Coils"/>
    </source>
</evidence>
<dbReference type="PROSITE" id="PS00108">
    <property type="entry name" value="PROTEIN_KINASE_ST"/>
    <property type="match status" value="1"/>
</dbReference>
<dbReference type="PROSITE" id="PS00107">
    <property type="entry name" value="PROTEIN_KINASE_ATP"/>
    <property type="match status" value="1"/>
</dbReference>
<feature type="domain" description="Protein kinase" evidence="13">
    <location>
        <begin position="10"/>
        <end position="269"/>
    </location>
</feature>
<comment type="caution">
    <text evidence="15">The sequence shown here is derived from an EMBL/GenBank/DDBJ whole genome shotgun (WGS) entry which is preliminary data.</text>
</comment>
<evidence type="ECO:0000259" key="13">
    <source>
        <dbReference type="PROSITE" id="PS50011"/>
    </source>
</evidence>
<evidence type="ECO:0000256" key="1">
    <source>
        <dbReference type="ARBA" id="ARBA00012513"/>
    </source>
</evidence>
<evidence type="ECO:0000256" key="4">
    <source>
        <dbReference type="ARBA" id="ARBA00022741"/>
    </source>
</evidence>
<dbReference type="eggNOG" id="COG0515">
    <property type="taxonomic scope" value="Bacteria"/>
</dbReference>
<name>A0A069RCR5_PEPLI</name>
<dbReference type="InterPro" id="IPR000719">
    <property type="entry name" value="Prot_kinase_dom"/>
</dbReference>
<evidence type="ECO:0000256" key="2">
    <source>
        <dbReference type="ARBA" id="ARBA00022527"/>
    </source>
</evidence>
<evidence type="ECO:0000313" key="16">
    <source>
        <dbReference type="Proteomes" id="UP000027946"/>
    </source>
</evidence>
<dbReference type="InterPro" id="IPR017441">
    <property type="entry name" value="Protein_kinase_ATP_BS"/>
</dbReference>
<dbReference type="Gene3D" id="1.10.510.10">
    <property type="entry name" value="Transferase(Phosphotransferase) domain 1"/>
    <property type="match status" value="1"/>
</dbReference>
<feature type="domain" description="PASTA" evidence="14">
    <location>
        <begin position="508"/>
        <end position="575"/>
    </location>
</feature>
<dbReference type="Proteomes" id="UP000027946">
    <property type="component" value="Unassembled WGS sequence"/>
</dbReference>
<evidence type="ECO:0000256" key="9">
    <source>
        <dbReference type="PROSITE-ProRule" id="PRU10141"/>
    </source>
</evidence>
<dbReference type="SUPFAM" id="SSF56112">
    <property type="entry name" value="Protein kinase-like (PK-like)"/>
    <property type="match status" value="1"/>
</dbReference>
<dbReference type="SMART" id="SM00740">
    <property type="entry name" value="PASTA"/>
    <property type="match status" value="3"/>
</dbReference>
<feature type="region of interest" description="Disordered" evidence="11">
    <location>
        <begin position="579"/>
        <end position="599"/>
    </location>
</feature>
<dbReference type="FunFam" id="3.30.200.20:FF:000035">
    <property type="entry name" value="Serine/threonine protein kinase Stk1"/>
    <property type="match status" value="1"/>
</dbReference>
<dbReference type="PANTHER" id="PTHR43289:SF34">
    <property type="entry name" value="SERINE_THREONINE-PROTEIN KINASE YBDM-RELATED"/>
    <property type="match status" value="1"/>
</dbReference>
<keyword evidence="4 9" id="KW-0547">Nucleotide-binding</keyword>
<keyword evidence="10" id="KW-0175">Coiled coil</keyword>